<comment type="caution">
    <text evidence="1">The sequence shown here is derived from an EMBL/GenBank/DDBJ whole genome shotgun (WGS) entry which is preliminary data.</text>
</comment>
<evidence type="ECO:0000313" key="1">
    <source>
        <dbReference type="EMBL" id="KAF5922498.1"/>
    </source>
</evidence>
<dbReference type="AlphaFoldDB" id="A0A7J7F3Q2"/>
<evidence type="ECO:0000313" key="2">
    <source>
        <dbReference type="Proteomes" id="UP000551758"/>
    </source>
</evidence>
<protein>
    <submittedName>
        <fullName evidence="1">Uncharacterized protein</fullName>
    </submittedName>
</protein>
<accession>A0A7J7F3Q2</accession>
<organism evidence="1 2">
    <name type="scientific">Diceros bicornis minor</name>
    <name type="common">South-central black rhinoceros</name>
    <dbReference type="NCBI Taxonomy" id="77932"/>
    <lineage>
        <taxon>Eukaryota</taxon>
        <taxon>Metazoa</taxon>
        <taxon>Chordata</taxon>
        <taxon>Craniata</taxon>
        <taxon>Vertebrata</taxon>
        <taxon>Euteleostomi</taxon>
        <taxon>Mammalia</taxon>
        <taxon>Eutheria</taxon>
        <taxon>Laurasiatheria</taxon>
        <taxon>Perissodactyla</taxon>
        <taxon>Rhinocerotidae</taxon>
        <taxon>Diceros</taxon>
    </lineage>
</organism>
<feature type="non-terminal residue" evidence="1">
    <location>
        <position position="1"/>
    </location>
</feature>
<feature type="non-terminal residue" evidence="1">
    <location>
        <position position="67"/>
    </location>
</feature>
<keyword evidence="2" id="KW-1185">Reference proteome</keyword>
<dbReference type="EMBL" id="JACDTQ010001466">
    <property type="protein sequence ID" value="KAF5922498.1"/>
    <property type="molecule type" value="Genomic_DNA"/>
</dbReference>
<dbReference type="Proteomes" id="UP000551758">
    <property type="component" value="Unassembled WGS sequence"/>
</dbReference>
<gene>
    <name evidence="1" type="ORF">HPG69_007191</name>
</gene>
<name>A0A7J7F3Q2_DICBM</name>
<proteinExistence type="predicted"/>
<reference evidence="1 2" key="1">
    <citation type="journal article" date="2020" name="Mol. Biol. Evol.">
        <title>Interspecific Gene Flow and the Evolution of Specialization in Black and White Rhinoceros.</title>
        <authorList>
            <person name="Moodley Y."/>
            <person name="Westbury M.V."/>
            <person name="Russo I.M."/>
            <person name="Gopalakrishnan S."/>
            <person name="Rakotoarivelo A."/>
            <person name="Olsen R.A."/>
            <person name="Prost S."/>
            <person name="Tunstall T."/>
            <person name="Ryder O.A."/>
            <person name="Dalen L."/>
            <person name="Bruford M.W."/>
        </authorList>
    </citation>
    <scope>NUCLEOTIDE SEQUENCE [LARGE SCALE GENOMIC DNA]</scope>
    <source>
        <strain evidence="1">SBR-YM</strain>
        <tissue evidence="1">Skin</tissue>
    </source>
</reference>
<sequence length="67" mass="7744">VYTRRSSWCSLGQRRWRGYSWVSRTPGGAQDHHGSHTTINSVFLPRSRSRWWLMAAFLSGSRASSPY</sequence>